<dbReference type="EMBL" id="BGZK01000407">
    <property type="protein sequence ID" value="GBP41861.1"/>
    <property type="molecule type" value="Genomic_DNA"/>
</dbReference>
<name>A0A4C1VT37_EUMVA</name>
<protein>
    <submittedName>
        <fullName evidence="1">Uncharacterized protein</fullName>
    </submittedName>
</protein>
<comment type="caution">
    <text evidence="1">The sequence shown here is derived from an EMBL/GenBank/DDBJ whole genome shotgun (WGS) entry which is preliminary data.</text>
</comment>
<dbReference type="AlphaFoldDB" id="A0A4C1VT37"/>
<evidence type="ECO:0000313" key="1">
    <source>
        <dbReference type="EMBL" id="GBP41861.1"/>
    </source>
</evidence>
<proteinExistence type="predicted"/>
<keyword evidence="2" id="KW-1185">Reference proteome</keyword>
<accession>A0A4C1VT37</accession>
<dbReference type="Proteomes" id="UP000299102">
    <property type="component" value="Unassembled WGS sequence"/>
</dbReference>
<gene>
    <name evidence="1" type="ORF">EVAR_86831_1</name>
</gene>
<organism evidence="1 2">
    <name type="scientific">Eumeta variegata</name>
    <name type="common">Bagworm moth</name>
    <name type="synonym">Eumeta japonica</name>
    <dbReference type="NCBI Taxonomy" id="151549"/>
    <lineage>
        <taxon>Eukaryota</taxon>
        <taxon>Metazoa</taxon>
        <taxon>Ecdysozoa</taxon>
        <taxon>Arthropoda</taxon>
        <taxon>Hexapoda</taxon>
        <taxon>Insecta</taxon>
        <taxon>Pterygota</taxon>
        <taxon>Neoptera</taxon>
        <taxon>Endopterygota</taxon>
        <taxon>Lepidoptera</taxon>
        <taxon>Glossata</taxon>
        <taxon>Ditrysia</taxon>
        <taxon>Tineoidea</taxon>
        <taxon>Psychidae</taxon>
        <taxon>Oiketicinae</taxon>
        <taxon>Eumeta</taxon>
    </lineage>
</organism>
<evidence type="ECO:0000313" key="2">
    <source>
        <dbReference type="Proteomes" id="UP000299102"/>
    </source>
</evidence>
<reference evidence="1 2" key="1">
    <citation type="journal article" date="2019" name="Commun. Biol.">
        <title>The bagworm genome reveals a unique fibroin gene that provides high tensile strength.</title>
        <authorList>
            <person name="Kono N."/>
            <person name="Nakamura H."/>
            <person name="Ohtoshi R."/>
            <person name="Tomita M."/>
            <person name="Numata K."/>
            <person name="Arakawa K."/>
        </authorList>
    </citation>
    <scope>NUCLEOTIDE SEQUENCE [LARGE SCALE GENOMIC DNA]</scope>
</reference>
<sequence>MYCAVVRHGIQMLPKHVSAKRRHFELLFIIIAGHTSTIAIRIDIKNEIEQNQQYYSAGATVEALSPQHGPFLGGLLMAFVTTEMKSSPGPTD</sequence>